<gene>
    <name evidence="3" type="ORF">ISU02_01450</name>
</gene>
<feature type="binding site" evidence="2">
    <location>
        <position position="25"/>
    </location>
    <ligand>
        <name>Mg(2+)</name>
        <dbReference type="ChEBI" id="CHEBI:18420"/>
    </ligand>
</feature>
<dbReference type="EC" id="2.5.1.-" evidence="2"/>
<feature type="binding site" evidence="2">
    <location>
        <position position="38"/>
    </location>
    <ligand>
        <name>substrate</name>
    </ligand>
</feature>
<dbReference type="HAMAP" id="MF_01139">
    <property type="entry name" value="ISPT"/>
    <property type="match status" value="1"/>
</dbReference>
<reference evidence="3 4" key="1">
    <citation type="submission" date="2020-11" db="EMBL/GenBank/DDBJ databases">
        <title>Fusibacter basophilias sp. nov.</title>
        <authorList>
            <person name="Qiu D."/>
        </authorList>
    </citation>
    <scope>NUCLEOTIDE SEQUENCE [LARGE SCALE GENOMIC DNA]</scope>
    <source>
        <strain evidence="3 4">Q10-2</strain>
    </source>
</reference>
<dbReference type="InterPro" id="IPR036424">
    <property type="entry name" value="UPP_synth-like_sf"/>
</dbReference>
<feature type="active site" description="Proton acceptor" evidence="2">
    <location>
        <position position="73"/>
    </location>
</feature>
<keyword evidence="4" id="KW-1185">Reference proteome</keyword>
<dbReference type="InterPro" id="IPR018520">
    <property type="entry name" value="UPP_synth-like_CS"/>
</dbReference>
<feature type="binding site" evidence="2">
    <location>
        <begin position="199"/>
        <end position="201"/>
    </location>
    <ligand>
        <name>substrate</name>
    </ligand>
</feature>
<feature type="binding site" evidence="2">
    <location>
        <position position="74"/>
    </location>
    <ligand>
        <name>substrate</name>
    </ligand>
</feature>
<feature type="binding site" evidence="2">
    <location>
        <position position="42"/>
    </location>
    <ligand>
        <name>substrate</name>
    </ligand>
</feature>
<feature type="binding site" evidence="2">
    <location>
        <position position="76"/>
    </location>
    <ligand>
        <name>substrate</name>
    </ligand>
</feature>
<feature type="binding site" evidence="2">
    <location>
        <position position="212"/>
    </location>
    <ligand>
        <name>Mg(2+)</name>
        <dbReference type="ChEBI" id="CHEBI:18420"/>
    </ligand>
</feature>
<dbReference type="PANTHER" id="PTHR10291:SF0">
    <property type="entry name" value="DEHYDRODOLICHYL DIPHOSPHATE SYNTHASE 2"/>
    <property type="match status" value="1"/>
</dbReference>
<feature type="binding site" evidence="2">
    <location>
        <position position="193"/>
    </location>
    <ligand>
        <name>substrate</name>
    </ligand>
</feature>
<evidence type="ECO:0000256" key="2">
    <source>
        <dbReference type="HAMAP-Rule" id="MF_01139"/>
    </source>
</evidence>
<dbReference type="EMBL" id="JADKNH010000001">
    <property type="protein sequence ID" value="MBF4691761.1"/>
    <property type="molecule type" value="Genomic_DNA"/>
</dbReference>
<keyword evidence="2" id="KW-0479">Metal-binding</keyword>
<dbReference type="InterPro" id="IPR001441">
    <property type="entry name" value="UPP_synth-like"/>
</dbReference>
<accession>A0ABR9ZN65</accession>
<dbReference type="CDD" id="cd00475">
    <property type="entry name" value="Cis_IPPS"/>
    <property type="match status" value="1"/>
</dbReference>
<proteinExistence type="inferred from homology"/>
<sequence>MLFKKNKKVPIELDNLPKHVAFIMDGNGRWAKKRGLPRLMGHNAGMETLKRIVIESKKLGLENITFYAFSTENWSRPAEEVNGLMDILVKFFRSEIDEIIANKVKINIFGDVEALPQYAKVEVLRAVERTQHHTEMNFNIALNYGGRDEILRAVRQIAMDFNAEKIALDDIDETLFSNHLFSKELPDPDLLIRTSGEQRLSNFMLWQVAYTEFVFDEHFWPDFDETLYRSALIKYQKRHRRFGAI</sequence>
<dbReference type="Proteomes" id="UP000614200">
    <property type="component" value="Unassembled WGS sequence"/>
</dbReference>
<comment type="subunit">
    <text evidence="2">Homodimer.</text>
</comment>
<evidence type="ECO:0000256" key="1">
    <source>
        <dbReference type="ARBA" id="ARBA00022679"/>
    </source>
</evidence>
<organism evidence="3 4">
    <name type="scientific">Fusibacter ferrireducens</name>
    <dbReference type="NCBI Taxonomy" id="2785058"/>
    <lineage>
        <taxon>Bacteria</taxon>
        <taxon>Bacillati</taxon>
        <taxon>Bacillota</taxon>
        <taxon>Clostridia</taxon>
        <taxon>Eubacteriales</taxon>
        <taxon>Eubacteriales Family XII. Incertae Sedis</taxon>
        <taxon>Fusibacter</taxon>
    </lineage>
</organism>
<dbReference type="SUPFAM" id="SSF64005">
    <property type="entry name" value="Undecaprenyl diphosphate synthase"/>
    <property type="match status" value="1"/>
</dbReference>
<dbReference type="Pfam" id="PF01255">
    <property type="entry name" value="Prenyltransf"/>
    <property type="match status" value="1"/>
</dbReference>
<comment type="caution">
    <text evidence="3">The sequence shown here is derived from an EMBL/GenBank/DDBJ whole genome shotgun (WGS) entry which is preliminary data.</text>
</comment>
<feature type="binding site" evidence="2">
    <location>
        <begin position="26"/>
        <end position="29"/>
    </location>
    <ligand>
        <name>substrate</name>
    </ligand>
</feature>
<feature type="binding site" evidence="2">
    <location>
        <position position="30"/>
    </location>
    <ligand>
        <name>substrate</name>
    </ligand>
</feature>
<dbReference type="GO" id="GO:0016740">
    <property type="term" value="F:transferase activity"/>
    <property type="evidence" value="ECO:0007669"/>
    <property type="project" value="UniProtKB-KW"/>
</dbReference>
<evidence type="ECO:0000313" key="4">
    <source>
        <dbReference type="Proteomes" id="UP000614200"/>
    </source>
</evidence>
<comment type="cofactor">
    <cofactor evidence="2">
        <name>Mg(2+)</name>
        <dbReference type="ChEBI" id="CHEBI:18420"/>
    </cofactor>
    <text evidence="2">Binds 2 magnesium ions per subunit.</text>
</comment>
<dbReference type="Gene3D" id="3.40.1180.10">
    <property type="entry name" value="Decaprenyl diphosphate synthase-like"/>
    <property type="match status" value="1"/>
</dbReference>
<comment type="similarity">
    <text evidence="2">Belongs to the UPP synthase family.</text>
</comment>
<keyword evidence="2" id="KW-0460">Magnesium</keyword>
<protein>
    <recommendedName>
        <fullName evidence="2">Isoprenyl transferase</fullName>
        <ecNumber evidence="2">2.5.1.-</ecNumber>
    </recommendedName>
</protein>
<dbReference type="NCBIfam" id="TIGR00055">
    <property type="entry name" value="uppS"/>
    <property type="match status" value="1"/>
</dbReference>
<dbReference type="PROSITE" id="PS01066">
    <property type="entry name" value="UPP_SYNTHASE"/>
    <property type="match status" value="1"/>
</dbReference>
<dbReference type="NCBIfam" id="NF011405">
    <property type="entry name" value="PRK14830.1"/>
    <property type="match status" value="1"/>
</dbReference>
<dbReference type="PANTHER" id="PTHR10291">
    <property type="entry name" value="DEHYDRODOLICHYL DIPHOSPHATE SYNTHASE FAMILY MEMBER"/>
    <property type="match status" value="1"/>
</dbReference>
<name>A0ABR9ZN65_9FIRM</name>
<feature type="binding site" evidence="2">
    <location>
        <begin position="70"/>
        <end position="72"/>
    </location>
    <ligand>
        <name>substrate</name>
    </ligand>
</feature>
<comment type="function">
    <text evidence="2">Catalyzes the condensation of isopentenyl diphosphate (IPP) with allylic pyrophosphates generating different type of terpenoids.</text>
</comment>
<evidence type="ECO:0000313" key="3">
    <source>
        <dbReference type="EMBL" id="MBF4691761.1"/>
    </source>
</evidence>
<keyword evidence="1 2" id="KW-0808">Transferase</keyword>
<feature type="active site" evidence="2">
    <location>
        <position position="25"/>
    </location>
</feature>
<dbReference type="RefSeq" id="WP_194700000.1">
    <property type="nucleotide sequence ID" value="NZ_JADKNH010000001.1"/>
</dbReference>